<evidence type="ECO:0000256" key="4">
    <source>
        <dbReference type="ARBA" id="ARBA00022946"/>
    </source>
</evidence>
<dbReference type="InterPro" id="IPR036983">
    <property type="entry name" value="AIM24_sf"/>
</dbReference>
<dbReference type="InterPro" id="IPR002838">
    <property type="entry name" value="AIM24"/>
</dbReference>
<dbReference type="GeneID" id="54779539"/>
<dbReference type="OMA" id="NGPYDLQ"/>
<proteinExistence type="inferred from homology"/>
<dbReference type="Proteomes" id="UP000449547">
    <property type="component" value="Unassembled WGS sequence"/>
</dbReference>
<dbReference type="VEuPathDB" id="FungiDB:DIURU_000886"/>
<dbReference type="Gene3D" id="3.60.160.10">
    <property type="entry name" value="Mitochondrial biogenesis AIM24"/>
    <property type="match status" value="1"/>
</dbReference>
<evidence type="ECO:0000256" key="7">
    <source>
        <dbReference type="SAM" id="MobiDB-lite"/>
    </source>
</evidence>
<sequence>MLRHTRRISIAQAPAPVVSAPQTVSNAVSGVRHLVAEPELETPVFEPLGHPATACSVNSPPSVPLFIRRGGLLGVYGDHIANVRSRTQWIRQGVVWRSPYQRLVSTTPFSVLVAPPAADQSYACIVLDGQVDWAVLRPASVSVYTGNALFTQNKPVPKQWRQWGAYTHVSGRGQVGLAGFGTVYRINVGDGEKMTINRNNLLAVTVSGPEDLGQCVKRFTLEEDHLDGTQATSVVKVAPPKTGLRAYIPELPPVPPALIRAWQWVTGAANAAGAQASSWLAGTDDFVEVYGPRTLLVQSGNKSSQPTVNFSRGTVANPIASPPRIAPEPRDYLNVVTIQPSGVNIESKDSFADEAARQAKKPRT</sequence>
<keyword evidence="9" id="KW-1185">Reference proteome</keyword>
<accession>A0A642V3T2</accession>
<dbReference type="RefSeq" id="XP_034014553.1">
    <property type="nucleotide sequence ID" value="XM_034159183.1"/>
</dbReference>
<comment type="similarity">
    <text evidence="2 6">Belongs to the AIM24 family.</text>
</comment>
<reference evidence="8 9" key="1">
    <citation type="submission" date="2019-07" db="EMBL/GenBank/DDBJ databases">
        <title>Genome assembly of two rare yeast pathogens: Diutina rugosa and Trichomonascus ciferrii.</title>
        <authorList>
            <person name="Mixao V."/>
            <person name="Saus E."/>
            <person name="Hansen A."/>
            <person name="Lass-Flor C."/>
            <person name="Gabaldon T."/>
        </authorList>
    </citation>
    <scope>NUCLEOTIDE SEQUENCE [LARGE SCALE GENOMIC DNA]</scope>
    <source>
        <strain evidence="8 9">CBS 613</strain>
    </source>
</reference>
<keyword evidence="4" id="KW-0809">Transit peptide</keyword>
<evidence type="ECO:0000256" key="6">
    <source>
        <dbReference type="RuleBase" id="RU363045"/>
    </source>
</evidence>
<evidence type="ECO:0000313" key="8">
    <source>
        <dbReference type="EMBL" id="KAA8907202.1"/>
    </source>
</evidence>
<feature type="region of interest" description="Disordered" evidence="7">
    <location>
        <begin position="300"/>
        <end position="323"/>
    </location>
</feature>
<name>A0A642V3T2_DIURU</name>
<evidence type="ECO:0000256" key="5">
    <source>
        <dbReference type="ARBA" id="ARBA00023128"/>
    </source>
</evidence>
<comment type="caution">
    <text evidence="8">The sequence shown here is derived from an EMBL/GenBank/DDBJ whole genome shotgun (WGS) entry which is preliminary data.</text>
</comment>
<evidence type="ECO:0000256" key="2">
    <source>
        <dbReference type="ARBA" id="ARBA00009322"/>
    </source>
</evidence>
<dbReference type="AlphaFoldDB" id="A0A642V3T2"/>
<comment type="subcellular location">
    <subcellularLocation>
        <location evidence="1 6">Mitochondrion</location>
    </subcellularLocation>
</comment>
<dbReference type="GO" id="GO:0007007">
    <property type="term" value="P:inner mitochondrial membrane organization"/>
    <property type="evidence" value="ECO:0007669"/>
    <property type="project" value="TreeGrafter"/>
</dbReference>
<feature type="compositionally biased region" description="Polar residues" evidence="7">
    <location>
        <begin position="300"/>
        <end position="314"/>
    </location>
</feature>
<keyword evidence="5 6" id="KW-0496">Mitochondrion</keyword>
<dbReference type="PANTHER" id="PTHR36959:SF2">
    <property type="entry name" value="ALTERED INHERITANCE OF MITOCHONDRIA PROTEIN 24, MITOCHONDRIAL"/>
    <property type="match status" value="1"/>
</dbReference>
<dbReference type="OrthoDB" id="5295771at2759"/>
<dbReference type="EMBL" id="SWFT01000027">
    <property type="protein sequence ID" value="KAA8907202.1"/>
    <property type="molecule type" value="Genomic_DNA"/>
</dbReference>
<evidence type="ECO:0000256" key="3">
    <source>
        <dbReference type="ARBA" id="ARBA00013287"/>
    </source>
</evidence>
<dbReference type="Pfam" id="PF01987">
    <property type="entry name" value="AIM24"/>
    <property type="match status" value="1"/>
</dbReference>
<protein>
    <recommendedName>
        <fullName evidence="3 6">Altered inheritance of mitochondria protein 24, mitochondrial</fullName>
    </recommendedName>
</protein>
<dbReference type="GO" id="GO:0005743">
    <property type="term" value="C:mitochondrial inner membrane"/>
    <property type="evidence" value="ECO:0007669"/>
    <property type="project" value="TreeGrafter"/>
</dbReference>
<dbReference type="PANTHER" id="PTHR36959">
    <property type="entry name" value="ALTERED INHERITANCE OF MITOCHONDRIA PROTEIN 24, MITOCHONDRIAL"/>
    <property type="match status" value="1"/>
</dbReference>
<gene>
    <name evidence="8" type="ORF">DIURU_000886</name>
</gene>
<evidence type="ECO:0000256" key="1">
    <source>
        <dbReference type="ARBA" id="ARBA00004173"/>
    </source>
</evidence>
<organism evidence="8 9">
    <name type="scientific">Diutina rugosa</name>
    <name type="common">Yeast</name>
    <name type="synonym">Candida rugosa</name>
    <dbReference type="NCBI Taxonomy" id="5481"/>
    <lineage>
        <taxon>Eukaryota</taxon>
        <taxon>Fungi</taxon>
        <taxon>Dikarya</taxon>
        <taxon>Ascomycota</taxon>
        <taxon>Saccharomycotina</taxon>
        <taxon>Pichiomycetes</taxon>
        <taxon>Debaryomycetaceae</taxon>
        <taxon>Diutina</taxon>
    </lineage>
</organism>
<evidence type="ECO:0000313" key="9">
    <source>
        <dbReference type="Proteomes" id="UP000449547"/>
    </source>
</evidence>